<dbReference type="PIRSF" id="PIRSF000915">
    <property type="entry name" value="PGP-type_phosphatase"/>
    <property type="match status" value="1"/>
</dbReference>
<dbReference type="InterPro" id="IPR006357">
    <property type="entry name" value="HAD-SF_hydro_IIA"/>
</dbReference>
<comment type="caution">
    <text evidence="2">The sequence shown here is derived from an EMBL/GenBank/DDBJ whole genome shotgun (WGS) entry which is preliminary data.</text>
</comment>
<evidence type="ECO:0000256" key="1">
    <source>
        <dbReference type="PIRNR" id="PIRNR000915"/>
    </source>
</evidence>
<dbReference type="PANTHER" id="PTHR19288">
    <property type="entry name" value="4-NITROPHENYLPHOSPHATASE-RELATED"/>
    <property type="match status" value="1"/>
</dbReference>
<comment type="similarity">
    <text evidence="1">Belongs to the HAD-like hydrolase superfamily.</text>
</comment>
<evidence type="ECO:0000313" key="3">
    <source>
        <dbReference type="Proteomes" id="UP000640509"/>
    </source>
</evidence>
<reference evidence="3" key="1">
    <citation type="journal article" date="2019" name="Int. J. Syst. Evol. Microbiol.">
        <title>The Global Catalogue of Microorganisms (GCM) 10K type strain sequencing project: providing services to taxonomists for standard genome sequencing and annotation.</title>
        <authorList>
            <consortium name="The Broad Institute Genomics Platform"/>
            <consortium name="The Broad Institute Genome Sequencing Center for Infectious Disease"/>
            <person name="Wu L."/>
            <person name="Ma J."/>
        </authorList>
    </citation>
    <scope>NUCLEOTIDE SEQUENCE [LARGE SCALE GENOMIC DNA]</scope>
    <source>
        <strain evidence="3">CGMCC 1.15419</strain>
    </source>
</reference>
<proteinExistence type="inferred from homology"/>
<accession>A0ABQ1VI76</accession>
<dbReference type="InterPro" id="IPR036412">
    <property type="entry name" value="HAD-like_sf"/>
</dbReference>
<protein>
    <submittedName>
        <fullName evidence="2">Acid sugar phosphatase</fullName>
    </submittedName>
</protein>
<name>A0ABQ1VI76_9RHOB</name>
<dbReference type="EMBL" id="BMIV01000006">
    <property type="protein sequence ID" value="GGF67858.1"/>
    <property type="molecule type" value="Genomic_DNA"/>
</dbReference>
<keyword evidence="3" id="KW-1185">Reference proteome</keyword>
<dbReference type="Gene3D" id="3.40.50.1000">
    <property type="entry name" value="HAD superfamily/HAD-like"/>
    <property type="match status" value="2"/>
</dbReference>
<dbReference type="PANTHER" id="PTHR19288:SF46">
    <property type="entry name" value="HALOACID DEHALOGENASE-LIKE HYDROLASE DOMAIN-CONTAINING PROTEIN 2"/>
    <property type="match status" value="1"/>
</dbReference>
<dbReference type="Pfam" id="PF13344">
    <property type="entry name" value="Hydrolase_6"/>
    <property type="match status" value="1"/>
</dbReference>
<dbReference type="Proteomes" id="UP000640509">
    <property type="component" value="Unassembled WGS sequence"/>
</dbReference>
<gene>
    <name evidence="2" type="ORF">GCM10011402_20330</name>
</gene>
<organism evidence="2 3">
    <name type="scientific">Paracoccus acridae</name>
    <dbReference type="NCBI Taxonomy" id="1795310"/>
    <lineage>
        <taxon>Bacteria</taxon>
        <taxon>Pseudomonadati</taxon>
        <taxon>Pseudomonadota</taxon>
        <taxon>Alphaproteobacteria</taxon>
        <taxon>Rhodobacterales</taxon>
        <taxon>Paracoccaceae</taxon>
        <taxon>Paracoccus</taxon>
    </lineage>
</organism>
<dbReference type="Pfam" id="PF13242">
    <property type="entry name" value="Hydrolase_like"/>
    <property type="match status" value="1"/>
</dbReference>
<dbReference type="InterPro" id="IPR023214">
    <property type="entry name" value="HAD_sf"/>
</dbReference>
<sequence length="266" mass="28031">MTLPRISAIISDLDGVAYRGETPIAEAVRAFRYWHEQGLPYAFVTNNSTRSAGEFAAKLNGMGIPATPDRIVTTSAAVAERLRETMPAGARVMVIGAPSLVAAVEARGFQIADTDVAAVVVGLDREFTFDKLQKAQTALLGGARFFGTNPDRMLPHGDGFEPGAGSILAAIETASGVMPLVIGKPQPDLIRMALHILGSDPATTFMLGDQIETDIIAGQAAGLKTILVRTGVPPRQVPGVHPDIDIASLSDLAFQMAHEGQPALRP</sequence>
<dbReference type="SUPFAM" id="SSF56784">
    <property type="entry name" value="HAD-like"/>
    <property type="match status" value="1"/>
</dbReference>
<dbReference type="NCBIfam" id="TIGR01460">
    <property type="entry name" value="HAD-SF-IIA"/>
    <property type="match status" value="1"/>
</dbReference>
<evidence type="ECO:0000313" key="2">
    <source>
        <dbReference type="EMBL" id="GGF67858.1"/>
    </source>
</evidence>